<dbReference type="PANTHER" id="PTHR30509:SF8">
    <property type="entry name" value="INNER MEMBRANE PROTEIN YCCS"/>
    <property type="match status" value="1"/>
</dbReference>
<comment type="caution">
    <text evidence="9">The sequence shown here is derived from an EMBL/GenBank/DDBJ whole genome shotgun (WGS) entry which is preliminary data.</text>
</comment>
<dbReference type="InterPro" id="IPR049453">
    <property type="entry name" value="Memb_transporter_dom"/>
</dbReference>
<feature type="transmembrane region" description="Helical" evidence="7">
    <location>
        <begin position="153"/>
        <end position="171"/>
    </location>
</feature>
<comment type="subcellular location">
    <subcellularLocation>
        <location evidence="1">Cell membrane</location>
        <topology evidence="1">Multi-pass membrane protein</topology>
    </subcellularLocation>
</comment>
<protein>
    <submittedName>
        <fullName evidence="9">FUSC family protein</fullName>
    </submittedName>
</protein>
<reference evidence="9 10" key="1">
    <citation type="journal article" date="2019" name="Environ. Microbiol.">
        <title>Species interactions and distinct microbial communities in high Arctic permafrost affected cryosols are associated with the CH4 and CO2 gas fluxes.</title>
        <authorList>
            <person name="Altshuler I."/>
            <person name="Hamel J."/>
            <person name="Turney S."/>
            <person name="Magnuson E."/>
            <person name="Levesque R."/>
            <person name="Greer C."/>
            <person name="Whyte L.G."/>
        </authorList>
    </citation>
    <scope>NUCLEOTIDE SEQUENCE [LARGE SCALE GENOMIC DNA]</scope>
    <source>
        <strain evidence="9 10">S13Y</strain>
    </source>
</reference>
<keyword evidence="4 7" id="KW-1133">Transmembrane helix</keyword>
<comment type="similarity">
    <text evidence="6">Belongs to the YccS/YhfK family.</text>
</comment>
<evidence type="ECO:0000256" key="6">
    <source>
        <dbReference type="ARBA" id="ARBA00043993"/>
    </source>
</evidence>
<proteinExistence type="inferred from homology"/>
<evidence type="ECO:0000256" key="2">
    <source>
        <dbReference type="ARBA" id="ARBA00022475"/>
    </source>
</evidence>
<evidence type="ECO:0000259" key="8">
    <source>
        <dbReference type="Pfam" id="PF13515"/>
    </source>
</evidence>
<evidence type="ECO:0000313" key="9">
    <source>
        <dbReference type="EMBL" id="TPG10775.1"/>
    </source>
</evidence>
<dbReference type="EMBL" id="RCZO01000002">
    <property type="protein sequence ID" value="TPG10775.1"/>
    <property type="molecule type" value="Genomic_DNA"/>
</dbReference>
<feature type="transmembrane region" description="Helical" evidence="7">
    <location>
        <begin position="462"/>
        <end position="479"/>
    </location>
</feature>
<keyword evidence="5 7" id="KW-0472">Membrane</keyword>
<dbReference type="Proteomes" id="UP000319486">
    <property type="component" value="Unassembled WGS sequence"/>
</dbReference>
<dbReference type="GO" id="GO:0005886">
    <property type="term" value="C:plasma membrane"/>
    <property type="evidence" value="ECO:0007669"/>
    <property type="project" value="UniProtKB-SubCell"/>
</dbReference>
<dbReference type="RefSeq" id="WP_140650148.1">
    <property type="nucleotide sequence ID" value="NZ_RCZO01000002.1"/>
</dbReference>
<feature type="transmembrane region" description="Helical" evidence="7">
    <location>
        <begin position="128"/>
        <end position="147"/>
    </location>
</feature>
<feature type="transmembrane region" description="Helical" evidence="7">
    <location>
        <begin position="491"/>
        <end position="509"/>
    </location>
</feature>
<keyword evidence="2" id="KW-1003">Cell membrane</keyword>
<name>A0A502CAZ2_9GAMM</name>
<feature type="transmembrane region" description="Helical" evidence="7">
    <location>
        <begin position="34"/>
        <end position="57"/>
    </location>
</feature>
<keyword evidence="3 7" id="KW-0812">Transmembrane</keyword>
<feature type="domain" description="Integral membrane bound transporter" evidence="8">
    <location>
        <begin position="381"/>
        <end position="504"/>
    </location>
</feature>
<organism evidence="9 10">
    <name type="scientific">Rhodanobacter glycinis</name>
    <dbReference type="NCBI Taxonomy" id="582702"/>
    <lineage>
        <taxon>Bacteria</taxon>
        <taxon>Pseudomonadati</taxon>
        <taxon>Pseudomonadota</taxon>
        <taxon>Gammaproteobacteria</taxon>
        <taxon>Lysobacterales</taxon>
        <taxon>Rhodanobacteraceae</taxon>
        <taxon>Rhodanobacter</taxon>
    </lineage>
</organism>
<evidence type="ECO:0000313" key="10">
    <source>
        <dbReference type="Proteomes" id="UP000319486"/>
    </source>
</evidence>
<dbReference type="Pfam" id="PF13515">
    <property type="entry name" value="FUSC_2"/>
    <property type="match status" value="1"/>
</dbReference>
<dbReference type="PANTHER" id="PTHR30509">
    <property type="entry name" value="P-HYDROXYBENZOIC ACID EFFLUX PUMP SUBUNIT-RELATED"/>
    <property type="match status" value="1"/>
</dbReference>
<dbReference type="AlphaFoldDB" id="A0A502CAZ2"/>
<evidence type="ECO:0000256" key="3">
    <source>
        <dbReference type="ARBA" id="ARBA00022692"/>
    </source>
</evidence>
<feature type="transmembrane region" description="Helical" evidence="7">
    <location>
        <begin position="102"/>
        <end position="121"/>
    </location>
</feature>
<sequence length="699" mass="74430">MPSNGYSLRAHAIESLTVIKRPDVPLRVVLRNTAAVVLPLGIGMAMGHSQIGLGVAAGALDTMFSDQPGPYRQRMRQLVLASLAAGLASLVGFLIGGELLPILIATAACGFFGGLLVVFGVDTARVGMTSMILLVITASTPTSFGAALGGATLIFAGGLLLTVFSLAAWPLQRYWPERQALASVYAGLAELARQQAHDDADVPALTEAMTTLQHTLLGRHRAHGRAMEAFGVLLELAERIRLELTAMGELHADPTTHAMFRDDAARVLAAIADALEQGESPEQASHALQTLRASEQALFEGSSDTGGMPAHIHALSGQLAAAVRNADWAGSRGELRASAAETRLPQSLRSSATWATLRASLTPRSVAFRHAVRMAVCLSAALWISRLLQLPHGYWLPMTAAIVLRPDFAATFNFGLQRVLGTVLGLVLTTVLLHITPDEPWAHLALMAVLCMAFRYLATAHYGIAVAALTGTVVILLSFEGVNPGLAVSDRVINTALGCGMALLAYVAWPTWERGRARAALAVMLDAYASYLRSLARSDQRNAHRDARTAARTARINAQASIDRMRTEPATPPELLALARALFANSNRLARTAMTLEAVIDDVATLPAQADISRFAEHAADALQKIAAALREQHPIDALPDLRSLQRTLVALMQDAPDRAAGELLARISDRLVDNINALAYVMHRSQPEVAATAAQPPA</sequence>
<evidence type="ECO:0000256" key="1">
    <source>
        <dbReference type="ARBA" id="ARBA00004651"/>
    </source>
</evidence>
<feature type="transmembrane region" description="Helical" evidence="7">
    <location>
        <begin position="419"/>
        <end position="435"/>
    </location>
</feature>
<accession>A0A502CAZ2</accession>
<gene>
    <name evidence="9" type="ORF">EAH88_06175</name>
</gene>
<evidence type="ECO:0000256" key="5">
    <source>
        <dbReference type="ARBA" id="ARBA00023136"/>
    </source>
</evidence>
<evidence type="ECO:0000256" key="4">
    <source>
        <dbReference type="ARBA" id="ARBA00022989"/>
    </source>
</evidence>
<keyword evidence="10" id="KW-1185">Reference proteome</keyword>
<evidence type="ECO:0000256" key="7">
    <source>
        <dbReference type="SAM" id="Phobius"/>
    </source>
</evidence>
<feature type="transmembrane region" description="Helical" evidence="7">
    <location>
        <begin position="78"/>
        <end position="96"/>
    </location>
</feature>